<dbReference type="GO" id="GO:0032259">
    <property type="term" value="P:methylation"/>
    <property type="evidence" value="ECO:0007669"/>
    <property type="project" value="UniProtKB-KW"/>
</dbReference>
<dbReference type="EMBL" id="LAZR01066836">
    <property type="protein sequence ID" value="KKK52796.1"/>
    <property type="molecule type" value="Genomic_DNA"/>
</dbReference>
<organism evidence="4">
    <name type="scientific">marine sediment metagenome</name>
    <dbReference type="NCBI Taxonomy" id="412755"/>
    <lineage>
        <taxon>unclassified sequences</taxon>
        <taxon>metagenomes</taxon>
        <taxon>ecological metagenomes</taxon>
    </lineage>
</organism>
<keyword evidence="2" id="KW-0808">Transferase</keyword>
<evidence type="ECO:0000256" key="3">
    <source>
        <dbReference type="ARBA" id="ARBA00022691"/>
    </source>
</evidence>
<comment type="caution">
    <text evidence="4">The sequence shown here is derived from an EMBL/GenBank/DDBJ whole genome shotgun (WGS) entry which is preliminary data.</text>
</comment>
<proteinExistence type="predicted"/>
<dbReference type="PANTHER" id="PTHR12829">
    <property type="entry name" value="N6-ADENOSINE-METHYLTRANSFERASE"/>
    <property type="match status" value="1"/>
</dbReference>
<keyword evidence="1" id="KW-0489">Methyltransferase</keyword>
<dbReference type="InterPro" id="IPR007757">
    <property type="entry name" value="MT-A70-like"/>
</dbReference>
<dbReference type="PROSITE" id="PS51143">
    <property type="entry name" value="MT_A70"/>
    <property type="match status" value="1"/>
</dbReference>
<accession>A0A0F8YXR1</accession>
<name>A0A0F8YXR1_9ZZZZ</name>
<evidence type="ECO:0000313" key="4">
    <source>
        <dbReference type="EMBL" id="KKK52796.1"/>
    </source>
</evidence>
<dbReference type="GO" id="GO:0005634">
    <property type="term" value="C:nucleus"/>
    <property type="evidence" value="ECO:0007669"/>
    <property type="project" value="TreeGrafter"/>
</dbReference>
<evidence type="ECO:0000256" key="2">
    <source>
        <dbReference type="ARBA" id="ARBA00022679"/>
    </source>
</evidence>
<dbReference type="AlphaFoldDB" id="A0A0F8YXR1"/>
<dbReference type="GO" id="GO:0008757">
    <property type="term" value="F:S-adenosylmethionine-dependent methyltransferase activity"/>
    <property type="evidence" value="ECO:0007669"/>
    <property type="project" value="UniProtKB-ARBA"/>
</dbReference>
<keyword evidence="3" id="KW-0949">S-adenosyl-L-methionine</keyword>
<dbReference type="GO" id="GO:0008173">
    <property type="term" value="F:RNA methyltransferase activity"/>
    <property type="evidence" value="ECO:0007669"/>
    <property type="project" value="UniProtKB-ARBA"/>
</dbReference>
<gene>
    <name evidence="4" type="ORF">LCGC14_3101300</name>
</gene>
<reference evidence="4" key="1">
    <citation type="journal article" date="2015" name="Nature">
        <title>Complex archaea that bridge the gap between prokaryotes and eukaryotes.</title>
        <authorList>
            <person name="Spang A."/>
            <person name="Saw J.H."/>
            <person name="Jorgensen S.L."/>
            <person name="Zaremba-Niedzwiedzka K."/>
            <person name="Martijn J."/>
            <person name="Lind A.E."/>
            <person name="van Eijk R."/>
            <person name="Schleper C."/>
            <person name="Guy L."/>
            <person name="Ettema T.J."/>
        </authorList>
    </citation>
    <scope>NUCLEOTIDE SEQUENCE</scope>
</reference>
<sequence length="141" mass="16205">ICRLPVAQIAAADSALFLWVTMPMLQHGLRVIESWGFRYVTCVFTWVKQNSSSFGIYSGLGHWTNSNAELCLLGRKGRLKRQAKDVKQILLAPVLEHSRKPPEIRERIVRLLGDIPRIELFARRKFDGWDVWGNEVESDVE</sequence>
<dbReference type="PANTHER" id="PTHR12829:SF7">
    <property type="entry name" value="N6-ADENOSINE-METHYLTRANSFERASE CATALYTIC SUBUNIT"/>
    <property type="match status" value="1"/>
</dbReference>
<protein>
    <submittedName>
        <fullName evidence="4">Uncharacterized protein</fullName>
    </submittedName>
</protein>
<feature type="non-terminal residue" evidence="4">
    <location>
        <position position="1"/>
    </location>
</feature>
<evidence type="ECO:0000256" key="1">
    <source>
        <dbReference type="ARBA" id="ARBA00022603"/>
    </source>
</evidence>
<dbReference type="Pfam" id="PF05063">
    <property type="entry name" value="MT-A70"/>
    <property type="match status" value="1"/>
</dbReference>